<dbReference type="HAMAP" id="MF_01074">
    <property type="entry name" value="LarC"/>
    <property type="match status" value="1"/>
</dbReference>
<dbReference type="GO" id="GO:0016151">
    <property type="term" value="F:nickel cation binding"/>
    <property type="evidence" value="ECO:0007669"/>
    <property type="project" value="UniProtKB-UniRule"/>
</dbReference>
<dbReference type="AlphaFoldDB" id="A0AAX4FUZ3"/>
<dbReference type="Proteomes" id="UP001305652">
    <property type="component" value="Chromosome"/>
</dbReference>
<keyword evidence="1 2" id="KW-0533">Nickel</keyword>
<evidence type="ECO:0000313" key="3">
    <source>
        <dbReference type="EMBL" id="WOX57625.1"/>
    </source>
</evidence>
<dbReference type="RefSeq" id="WP_318621316.1">
    <property type="nucleotide sequence ID" value="NZ_CP137642.1"/>
</dbReference>
<sequence length="398" mass="42697">MNVVLFDPFNGAAGDMVIGSLLDLGADEEAVRTAMRSVVGEPTIERVGRCGIRAVQVMTHATAQHRTLDEVLDRLAGSDAPKEALEMARKVFLRIHRAEESIHGAGAHFHEVGADDAIADVVGACTALHSLAPDGVAVLPLALGRGFSVGAHGIFPIPAPATVAILAESRLQMVPGGEERELCTPTGAALLSEFSTIRPDELGPASIRAVGYGAGSRNPAERPNVLRAMLLETEEDNRGSDQIDILETNVDDVTGEMLTYTLGRLMEEGARDATAIPVLMKKGRSGHIVRVISPPAATDHLTAVMARELGTLGIRCLPMVHRAVAERTIESVKVRFGGQEWWIDVKCGWSEGRITSIKAEYEQVARCARETGLPFREIATRAEATARRLFIEQGVLDP</sequence>
<evidence type="ECO:0000256" key="1">
    <source>
        <dbReference type="ARBA" id="ARBA00022596"/>
    </source>
</evidence>
<dbReference type="Gene3D" id="3.30.70.1380">
    <property type="entry name" value="Transcriptional regulatory protein pf0864 domain like"/>
    <property type="match status" value="1"/>
</dbReference>
<dbReference type="EMBL" id="CP137642">
    <property type="protein sequence ID" value="WOX57625.1"/>
    <property type="molecule type" value="Genomic_DNA"/>
</dbReference>
<dbReference type="Pfam" id="PF01969">
    <property type="entry name" value="Ni_insertion"/>
    <property type="match status" value="1"/>
</dbReference>
<organism evidence="3 4">
    <name type="scientific">Methanoculleus receptaculi</name>
    <dbReference type="NCBI Taxonomy" id="394967"/>
    <lineage>
        <taxon>Archaea</taxon>
        <taxon>Methanobacteriati</taxon>
        <taxon>Methanobacteriota</taxon>
        <taxon>Stenosarchaea group</taxon>
        <taxon>Methanomicrobia</taxon>
        <taxon>Methanomicrobiales</taxon>
        <taxon>Methanomicrobiaceae</taxon>
        <taxon>Methanoculleus</taxon>
    </lineage>
</organism>
<protein>
    <recommendedName>
        <fullName evidence="2">Putative nickel insertion protein</fullName>
    </recommendedName>
</protein>
<dbReference type="InterPro" id="IPR002822">
    <property type="entry name" value="Ni_insertion"/>
</dbReference>
<dbReference type="PANTHER" id="PTHR36566">
    <property type="entry name" value="NICKEL INSERTION PROTEIN-RELATED"/>
    <property type="match status" value="1"/>
</dbReference>
<dbReference type="GeneID" id="85733510"/>
<name>A0AAX4FUZ3_9EURY</name>
<reference evidence="3 4" key="1">
    <citation type="submission" date="2023-10" db="EMBL/GenBank/DDBJ databases">
        <title>The complete genome sequence of Methanoculleus receptaculi DSM 18860.</title>
        <authorList>
            <person name="Lai S.-J."/>
            <person name="You Y.-T."/>
            <person name="Chen S.-C."/>
        </authorList>
    </citation>
    <scope>NUCLEOTIDE SEQUENCE [LARGE SCALE GENOMIC DNA]</scope>
    <source>
        <strain evidence="3 4">DSM 18860</strain>
    </source>
</reference>
<dbReference type="PANTHER" id="PTHR36566:SF1">
    <property type="entry name" value="PYRIDINIUM-3,5-BISTHIOCARBOXYLIC ACID MONONUCLEOTIDE NICKEL INSERTION PROTEIN"/>
    <property type="match status" value="1"/>
</dbReference>
<proteinExistence type="inferred from homology"/>
<dbReference type="NCBIfam" id="TIGR00299">
    <property type="entry name" value="nickel pincer cofactor biosynthesis protein LarC"/>
    <property type="match status" value="1"/>
</dbReference>
<evidence type="ECO:0000313" key="4">
    <source>
        <dbReference type="Proteomes" id="UP001305652"/>
    </source>
</evidence>
<evidence type="ECO:0000256" key="2">
    <source>
        <dbReference type="HAMAP-Rule" id="MF_01074"/>
    </source>
</evidence>
<keyword evidence="4" id="KW-1185">Reference proteome</keyword>
<keyword evidence="2 3" id="KW-0456">Lyase</keyword>
<accession>A0AAX4FUZ3</accession>
<gene>
    <name evidence="3" type="primary">larC</name>
    <name evidence="3" type="ORF">R6Y96_10095</name>
</gene>
<dbReference type="GO" id="GO:0016829">
    <property type="term" value="F:lyase activity"/>
    <property type="evidence" value="ECO:0007669"/>
    <property type="project" value="UniProtKB-UniRule"/>
</dbReference>
<dbReference type="KEGG" id="mrc:R6Y96_10095"/>
<comment type="similarity">
    <text evidence="2">Belongs to the LarC family.</text>
</comment>
<dbReference type="Gene3D" id="3.10.20.300">
    <property type="entry name" value="mk0293 like domain"/>
    <property type="match status" value="1"/>
</dbReference>